<dbReference type="Proteomes" id="UP000247727">
    <property type="component" value="Unassembled WGS sequence"/>
</dbReference>
<gene>
    <name evidence="2" type="ORF">C8J30_101645</name>
</gene>
<organism evidence="2 3">
    <name type="scientific">Rhodobacter viridis</name>
    <dbReference type="NCBI Taxonomy" id="1054202"/>
    <lineage>
        <taxon>Bacteria</taxon>
        <taxon>Pseudomonadati</taxon>
        <taxon>Pseudomonadota</taxon>
        <taxon>Alphaproteobacteria</taxon>
        <taxon>Rhodobacterales</taxon>
        <taxon>Rhodobacter group</taxon>
        <taxon>Rhodobacter</taxon>
    </lineage>
</organism>
<feature type="compositionally biased region" description="Basic and acidic residues" evidence="1">
    <location>
        <begin position="29"/>
        <end position="64"/>
    </location>
</feature>
<feature type="compositionally biased region" description="Basic and acidic residues" evidence="1">
    <location>
        <begin position="92"/>
        <end position="107"/>
    </location>
</feature>
<evidence type="ECO:0000313" key="3">
    <source>
        <dbReference type="Proteomes" id="UP000247727"/>
    </source>
</evidence>
<name>A0A318U6Q6_9RHOB</name>
<feature type="compositionally biased region" description="Low complexity" evidence="1">
    <location>
        <begin position="108"/>
        <end position="123"/>
    </location>
</feature>
<protein>
    <submittedName>
        <fullName evidence="2">Uncharacterized protein</fullName>
    </submittedName>
</protein>
<feature type="compositionally biased region" description="Low complexity" evidence="1">
    <location>
        <begin position="65"/>
        <end position="91"/>
    </location>
</feature>
<dbReference type="RefSeq" id="WP_110804237.1">
    <property type="nucleotide sequence ID" value="NZ_QJTK01000001.1"/>
</dbReference>
<evidence type="ECO:0000313" key="2">
    <source>
        <dbReference type="EMBL" id="PYF13256.1"/>
    </source>
</evidence>
<keyword evidence="3" id="KW-1185">Reference proteome</keyword>
<dbReference type="AlphaFoldDB" id="A0A318U6Q6"/>
<evidence type="ECO:0000256" key="1">
    <source>
        <dbReference type="SAM" id="MobiDB-lite"/>
    </source>
</evidence>
<comment type="caution">
    <text evidence="2">The sequence shown here is derived from an EMBL/GenBank/DDBJ whole genome shotgun (WGS) entry which is preliminary data.</text>
</comment>
<proteinExistence type="predicted"/>
<reference evidence="2 3" key="1">
    <citation type="submission" date="2018-06" db="EMBL/GenBank/DDBJ databases">
        <title>Genomic Encyclopedia of Type Strains, Phase III (KMG-III): the genomes of soil and plant-associated and newly described type strains.</title>
        <authorList>
            <person name="Whitman W."/>
        </authorList>
    </citation>
    <scope>NUCLEOTIDE SEQUENCE [LARGE SCALE GENOMIC DNA]</scope>
    <source>
        <strain evidence="2 3">JA737</strain>
    </source>
</reference>
<dbReference type="OrthoDB" id="7358072at2"/>
<sequence length="484" mass="52393">MDEQTPKDQTQTEAAANPAAPTEPAADPALKDAAEKEAAAKEAAEKEAKAKEVAAKEAVAKEAAARAAASEVAAQEAAARETAAAAAAQDAAAKEEAAKDAAKDAAAKPKPAAPSKSESGAKPAPEPVLEKVMKTSETDVAFALGGLAGNNAHGAGFLQAALEGGVHPRAISCTSGQIYWVYLYLRALEAGGDDLETQLADAIAEQQPFGQRDADLMHLAMYGKSGVFRPSFFEWPIDMMQNVSACLDSISRSRGDVFYLREMASLVPARTLVPLFDESFFEKISDAFNATGIGILFNSFDPRTGTEYVHINPSAQAQIGIEPGDRKPYRSHTVYKEITPEAVRDGLWLYEYGFEGDFTAIDGVYYRPIILSELSAAKSIFVVRPVNRTWLGDLPTSKPALEDLKTEVAFNGIYHAERDRMVMVNRWIKEGVICDPRFSPIDIYEIEVETQRSFFDYVFESMEVFEDARALARTAFAGDLIPVA</sequence>
<feature type="region of interest" description="Disordered" evidence="1">
    <location>
        <begin position="1"/>
        <end position="126"/>
    </location>
</feature>
<feature type="compositionally biased region" description="Low complexity" evidence="1">
    <location>
        <begin position="14"/>
        <end position="28"/>
    </location>
</feature>
<accession>A0A318U6Q6</accession>
<dbReference type="EMBL" id="QJTK01000001">
    <property type="protein sequence ID" value="PYF13256.1"/>
    <property type="molecule type" value="Genomic_DNA"/>
</dbReference>